<name>A0AA50Q950_9GAMM</name>
<dbReference type="Proteomes" id="UP001223802">
    <property type="component" value="Chromosome"/>
</dbReference>
<protein>
    <submittedName>
        <fullName evidence="1">Uncharacterized protein</fullName>
    </submittedName>
</protein>
<keyword evidence="2" id="KW-1185">Reference proteome</keyword>
<gene>
    <name evidence="1" type="ORF">PU634_10510</name>
</gene>
<proteinExistence type="predicted"/>
<accession>A0AA50Q950</accession>
<dbReference type="KEGG" id="ope:PU634_10510"/>
<organism evidence="1 2">
    <name type="scientific">Oceanimonas pelagia</name>
    <dbReference type="NCBI Taxonomy" id="3028314"/>
    <lineage>
        <taxon>Bacteria</taxon>
        <taxon>Pseudomonadati</taxon>
        <taxon>Pseudomonadota</taxon>
        <taxon>Gammaproteobacteria</taxon>
        <taxon>Aeromonadales</taxon>
        <taxon>Aeromonadaceae</taxon>
        <taxon>Oceanimonas</taxon>
    </lineage>
</organism>
<reference evidence="1 2" key="1">
    <citation type="submission" date="2023-02" db="EMBL/GenBank/DDBJ databases">
        <title>Complete genome sequence of a novel bacterium Oceanimonas sp. NTOU-MSR1 isolated from marine coast sediment.</title>
        <authorList>
            <person name="Yang H.-T."/>
            <person name="Chen Y.-L."/>
            <person name="Ho Y.-N."/>
        </authorList>
    </citation>
    <scope>NUCLEOTIDE SEQUENCE [LARGE SCALE GENOMIC DNA]</scope>
    <source>
        <strain evidence="1 2">NTOU-MSR1</strain>
    </source>
</reference>
<sequence>MHDMQWIVDRNNFQGYAHTHTTTDAEGVVRVAYSRCPERGRLLTPEEYLALPEKQHLELLTDDEFNALLMAWEKKQYLDKPIQEISAERFWELLEVLPPENWTGLNTLFERFNLSERQTGNIVLQVCRWGFEPEARYFTKYAELGKLDTYLTPARIKASPIESKSELENDHE</sequence>
<evidence type="ECO:0000313" key="2">
    <source>
        <dbReference type="Proteomes" id="UP001223802"/>
    </source>
</evidence>
<dbReference type="AlphaFoldDB" id="A0AA50Q950"/>
<dbReference type="RefSeq" id="WP_306760743.1">
    <property type="nucleotide sequence ID" value="NZ_CP118224.1"/>
</dbReference>
<dbReference type="EMBL" id="CP118224">
    <property type="protein sequence ID" value="WMC09548.1"/>
    <property type="molecule type" value="Genomic_DNA"/>
</dbReference>
<evidence type="ECO:0000313" key="1">
    <source>
        <dbReference type="EMBL" id="WMC09548.1"/>
    </source>
</evidence>